<feature type="domain" description="Leucine rich repeat variant" evidence="3">
    <location>
        <begin position="14"/>
        <end position="72"/>
    </location>
</feature>
<feature type="region of interest" description="Disordered" evidence="1">
    <location>
        <begin position="75"/>
        <end position="183"/>
    </location>
</feature>
<evidence type="ECO:0000259" key="3">
    <source>
        <dbReference type="Pfam" id="PF25591"/>
    </source>
</evidence>
<proteinExistence type="predicted"/>
<evidence type="ECO:0000313" key="5">
    <source>
        <dbReference type="Proteomes" id="UP000643525"/>
    </source>
</evidence>
<gene>
    <name evidence="4" type="ORF">H4W27_001657</name>
</gene>
<keyword evidence="2" id="KW-0812">Transmembrane</keyword>
<feature type="region of interest" description="Disordered" evidence="1">
    <location>
        <begin position="218"/>
        <end position="282"/>
    </location>
</feature>
<sequence>MTDGPHHGQSSTGPAARAADPNTPQVQLHMLAGDHPELRPLIAENPNTYPELLQWLAGLGDPAVDAALARRAGAGGSAAADEQSTTMLPAAGRGPTQGGGTDEFSAVQDPSTGYDQASAEEPVPQQPGYEQGHAEPRGGYYPAAPGAGAPWQAPPAGGAHPAGYPPSGYPAGSYPAEREEEPRRRGGGTCAIIFLILLVAAAAVVAAYFLIFGGALSGDDEETGQDTVSQGEVEGDQPAPEDAEEPGAEGEGTTEEEADEDSEDAVRPAPEDAQDIPAFTAPSGNINCAINEDEVECSIIDYTFDTPEDCDGPARLSLASEEPQLGCGETPGTDSATLQYGQSASNGRFACVSSESGFECWNTETGNGFFMARQSYQLQD</sequence>
<feature type="transmembrane region" description="Helical" evidence="2">
    <location>
        <begin position="188"/>
        <end position="211"/>
    </location>
</feature>
<dbReference type="EMBL" id="JADBED010000001">
    <property type="protein sequence ID" value="MBE1524539.1"/>
    <property type="molecule type" value="Genomic_DNA"/>
</dbReference>
<dbReference type="Proteomes" id="UP000643525">
    <property type="component" value="Unassembled WGS sequence"/>
</dbReference>
<feature type="compositionally biased region" description="Low complexity" evidence="1">
    <location>
        <begin position="138"/>
        <end position="162"/>
    </location>
</feature>
<reference evidence="4 5" key="1">
    <citation type="submission" date="2020-10" db="EMBL/GenBank/DDBJ databases">
        <title>Sequencing the genomes of 1000 actinobacteria strains.</title>
        <authorList>
            <person name="Klenk H.-P."/>
        </authorList>
    </citation>
    <scope>NUCLEOTIDE SEQUENCE [LARGE SCALE GENOMIC DNA]</scope>
    <source>
        <strain evidence="4 5">DSM 15666</strain>
    </source>
</reference>
<feature type="region of interest" description="Disordered" evidence="1">
    <location>
        <begin position="1"/>
        <end position="25"/>
    </location>
</feature>
<evidence type="ECO:0000313" key="4">
    <source>
        <dbReference type="EMBL" id="MBE1524539.1"/>
    </source>
</evidence>
<protein>
    <recommendedName>
        <fullName evidence="3">Leucine rich repeat variant domain-containing protein</fullName>
    </recommendedName>
</protein>
<comment type="caution">
    <text evidence="4">The sequence shown here is derived from an EMBL/GenBank/DDBJ whole genome shotgun (WGS) entry which is preliminary data.</text>
</comment>
<keyword evidence="2" id="KW-1133">Transmembrane helix</keyword>
<keyword evidence="2" id="KW-0472">Membrane</keyword>
<dbReference type="RefSeq" id="WP_192595534.1">
    <property type="nucleotide sequence ID" value="NZ_BAAALJ010000002.1"/>
</dbReference>
<organism evidence="4 5">
    <name type="scientific">Nesterenkonia lutea</name>
    <dbReference type="NCBI Taxonomy" id="272919"/>
    <lineage>
        <taxon>Bacteria</taxon>
        <taxon>Bacillati</taxon>
        <taxon>Actinomycetota</taxon>
        <taxon>Actinomycetes</taxon>
        <taxon>Micrococcales</taxon>
        <taxon>Micrococcaceae</taxon>
        <taxon>Nesterenkonia</taxon>
    </lineage>
</organism>
<keyword evidence="5" id="KW-1185">Reference proteome</keyword>
<evidence type="ECO:0000256" key="2">
    <source>
        <dbReference type="SAM" id="Phobius"/>
    </source>
</evidence>
<evidence type="ECO:0000256" key="1">
    <source>
        <dbReference type="SAM" id="MobiDB-lite"/>
    </source>
</evidence>
<dbReference type="InterPro" id="IPR057893">
    <property type="entry name" value="LRV_2"/>
</dbReference>
<accession>A0ABR9JF40</accession>
<feature type="compositionally biased region" description="Acidic residues" evidence="1">
    <location>
        <begin position="233"/>
        <end position="263"/>
    </location>
</feature>
<dbReference type="Pfam" id="PF25591">
    <property type="entry name" value="LRV_2"/>
    <property type="match status" value="1"/>
</dbReference>
<name>A0ABR9JF40_9MICC</name>